<dbReference type="InterPro" id="IPR050834">
    <property type="entry name" value="Glycosyltransf_2"/>
</dbReference>
<evidence type="ECO:0000259" key="1">
    <source>
        <dbReference type="Pfam" id="PF00535"/>
    </source>
</evidence>
<dbReference type="InterPro" id="IPR001173">
    <property type="entry name" value="Glyco_trans_2-like"/>
</dbReference>
<dbReference type="PANTHER" id="PTHR43685:SF2">
    <property type="entry name" value="GLYCOSYLTRANSFERASE 2-LIKE DOMAIN-CONTAINING PROTEIN"/>
    <property type="match status" value="1"/>
</dbReference>
<dbReference type="PANTHER" id="PTHR43685">
    <property type="entry name" value="GLYCOSYLTRANSFERASE"/>
    <property type="match status" value="1"/>
</dbReference>
<reference evidence="3" key="1">
    <citation type="submission" date="2023-06" db="EMBL/GenBank/DDBJ databases">
        <title>Identification and characterization of horizontal gene transfer across gut microbiota members of farm animals based on homology search.</title>
        <authorList>
            <person name="Zeman M."/>
            <person name="Kubasova T."/>
            <person name="Jahodarova E."/>
            <person name="Nykrynova M."/>
            <person name="Rychlik I."/>
        </authorList>
    </citation>
    <scope>NUCLEOTIDE SEQUENCE [LARGE SCALE GENOMIC DNA]</scope>
    <source>
        <strain evidence="3">154_Feed</strain>
    </source>
</reference>
<keyword evidence="2" id="KW-0328">Glycosyltransferase</keyword>
<dbReference type="SUPFAM" id="SSF53448">
    <property type="entry name" value="Nucleotide-diphospho-sugar transferases"/>
    <property type="match status" value="1"/>
</dbReference>
<evidence type="ECO:0000313" key="3">
    <source>
        <dbReference type="Proteomes" id="UP001529421"/>
    </source>
</evidence>
<accession>A0ABT7V895</accession>
<gene>
    <name evidence="2" type="ORF">QUW28_04250</name>
</gene>
<keyword evidence="3" id="KW-1185">Reference proteome</keyword>
<proteinExistence type="predicted"/>
<name>A0ABT7V895_9ACTN</name>
<dbReference type="InterPro" id="IPR029044">
    <property type="entry name" value="Nucleotide-diphossugar_trans"/>
</dbReference>
<evidence type="ECO:0000313" key="2">
    <source>
        <dbReference type="EMBL" id="MDM8274710.1"/>
    </source>
</evidence>
<dbReference type="Proteomes" id="UP001529421">
    <property type="component" value="Unassembled WGS sequence"/>
</dbReference>
<dbReference type="Gene3D" id="3.90.550.10">
    <property type="entry name" value="Spore Coat Polysaccharide Biosynthesis Protein SpsA, Chain A"/>
    <property type="match status" value="1"/>
</dbReference>
<dbReference type="Pfam" id="PF00535">
    <property type="entry name" value="Glycos_transf_2"/>
    <property type="match status" value="1"/>
</dbReference>
<feature type="domain" description="Glycosyltransferase 2-like" evidence="1">
    <location>
        <begin position="8"/>
        <end position="159"/>
    </location>
</feature>
<sequence>MKQRPRVTVVAAVHDAASSIARLAESVLGQELQSVQLIVVDCDSRDRTLEMCTRAAERDMRLDVIHLDTDDLCRGLDAGIEEARGTYLLFMEQEDWFGMCGLENMVDAAERDGLELIIPSFSFDTYYDSGERASHRVSFASDTTSTAQEFRHNAHMLIDEGLFDLHKGKLMLRDRVDEMGLRFGIAGDPADVILGYMETVERVAAVEESVYHAPRPQEVAPTSLDPYLYTRCEREHERLVGLASHWSMLEDAELMRAIHRRHLSQVILSIENVCATRAISSIERSERVRDMIEAPSTRETISALQADRGRFGFMFSPIAKGNVAACCFGARLNRFARGSHLPFISAGSAA</sequence>
<dbReference type="EC" id="2.4.-.-" evidence="2"/>
<protein>
    <submittedName>
        <fullName evidence="2">Glycosyltransferase family 2 protein</fullName>
        <ecNumber evidence="2">2.4.-.-</ecNumber>
    </submittedName>
</protein>
<dbReference type="EMBL" id="JAUDDZ010000004">
    <property type="protein sequence ID" value="MDM8274710.1"/>
    <property type="molecule type" value="Genomic_DNA"/>
</dbReference>
<comment type="caution">
    <text evidence="2">The sequence shown here is derived from an EMBL/GenBank/DDBJ whole genome shotgun (WGS) entry which is preliminary data.</text>
</comment>
<organism evidence="2 3">
    <name type="scientific">Enorma phocaeensis</name>
    <dbReference type="NCBI Taxonomy" id="1871019"/>
    <lineage>
        <taxon>Bacteria</taxon>
        <taxon>Bacillati</taxon>
        <taxon>Actinomycetota</taxon>
        <taxon>Coriobacteriia</taxon>
        <taxon>Coriobacteriales</taxon>
        <taxon>Coriobacteriaceae</taxon>
        <taxon>Enorma</taxon>
    </lineage>
</organism>
<reference evidence="2 3" key="2">
    <citation type="submission" date="2023-06" db="EMBL/GenBank/DDBJ databases">
        <authorList>
            <person name="Zeman M."/>
            <person name="Kubasova T."/>
            <person name="Jahodarova E."/>
            <person name="Nykrynova M."/>
            <person name="Rychlik I."/>
        </authorList>
    </citation>
    <scope>NUCLEOTIDE SEQUENCE [LARGE SCALE GENOMIC DNA]</scope>
    <source>
        <strain evidence="2 3">154_Feed</strain>
    </source>
</reference>
<dbReference type="GO" id="GO:0016757">
    <property type="term" value="F:glycosyltransferase activity"/>
    <property type="evidence" value="ECO:0007669"/>
    <property type="project" value="UniProtKB-KW"/>
</dbReference>
<keyword evidence="2" id="KW-0808">Transferase</keyword>